<dbReference type="Proteomes" id="UP000681317">
    <property type="component" value="Chromosome"/>
</dbReference>
<evidence type="ECO:0000313" key="3">
    <source>
        <dbReference type="Proteomes" id="UP000681317"/>
    </source>
</evidence>
<feature type="transmembrane region" description="Helical" evidence="1">
    <location>
        <begin position="182"/>
        <end position="205"/>
    </location>
</feature>
<reference evidence="2 3" key="1">
    <citation type="submission" date="2021-03" db="EMBL/GenBank/DDBJ databases">
        <title>Complete Genome Sequences of Two Lysobacter Strains Isolated from Sea Water (Lysobacter caseinilyticus) and Soil (Lysobacter helvus) in South Korea.</title>
        <authorList>
            <person name="Watanabe Y."/>
            <person name="Arakawa K."/>
        </authorList>
    </citation>
    <scope>NUCLEOTIDE SEQUENCE [LARGE SCALE GENOMIC DNA]</scope>
    <source>
        <strain evidence="2 3">KVB24</strain>
    </source>
</reference>
<dbReference type="EMBL" id="AP024545">
    <property type="protein sequence ID" value="BCT93044.1"/>
    <property type="molecule type" value="Genomic_DNA"/>
</dbReference>
<keyword evidence="1" id="KW-0812">Transmembrane</keyword>
<evidence type="ECO:0000313" key="2">
    <source>
        <dbReference type="EMBL" id="BCT93044.1"/>
    </source>
</evidence>
<dbReference type="InterPro" id="IPR010331">
    <property type="entry name" value="ExoD"/>
</dbReference>
<keyword evidence="1" id="KW-0472">Membrane</keyword>
<proteinExistence type="predicted"/>
<dbReference type="PANTHER" id="PTHR41795">
    <property type="entry name" value="EXOPOLYSACCHARIDE SYNTHESIS PROTEIN"/>
    <property type="match status" value="1"/>
</dbReference>
<dbReference type="PANTHER" id="PTHR41795:SF1">
    <property type="entry name" value="EXOPOLYSACCHARIDE SYNTHESIS PROTEIN"/>
    <property type="match status" value="1"/>
</dbReference>
<name>A0ABN6FVQ9_9GAMM</name>
<organism evidence="2 3">
    <name type="scientific">Noviluteimonas caseinilytica</name>
    <dbReference type="NCBI Taxonomy" id="2675101"/>
    <lineage>
        <taxon>Bacteria</taxon>
        <taxon>Pseudomonadati</taxon>
        <taxon>Pseudomonadota</taxon>
        <taxon>Gammaproteobacteria</taxon>
        <taxon>Lysobacterales</taxon>
        <taxon>Lysobacteraceae</taxon>
        <taxon>Noviluteimonas</taxon>
    </lineage>
</organism>
<keyword evidence="3" id="KW-1185">Reference proteome</keyword>
<keyword evidence="1" id="KW-1133">Transmembrane helix</keyword>
<protein>
    <submittedName>
        <fullName evidence="2">Exod protein</fullName>
    </submittedName>
</protein>
<gene>
    <name evidence="2" type="primary">exoD</name>
    <name evidence="2" type="ORF">LYSCAS_20680</name>
</gene>
<sequence length="215" mass="23271">MVDPHDTQGDDEAHVRERGIRAILDDLAVGDPNDLLSLRDLLSGLGRRAFGMLLFACVLPAFIPIPIGGAISGPLTILIGLQLCIGMRKPWLPEFLAKRGPHRHALQKFDAKMSPWLAKLEHLIKPRMPQILDLRIASAVTGVLLVLLGILLSLPIPLTNYLFGVLLLAYALALLERDGALMLAAWIAGAIAVVVFGVLSGALVAQATKWIDYLI</sequence>
<dbReference type="Pfam" id="PF06055">
    <property type="entry name" value="ExoD"/>
    <property type="match status" value="1"/>
</dbReference>
<dbReference type="PIRSF" id="PIRSF033239">
    <property type="entry name" value="ExoD"/>
    <property type="match status" value="1"/>
</dbReference>
<accession>A0ABN6FVQ9</accession>
<evidence type="ECO:0000256" key="1">
    <source>
        <dbReference type="SAM" id="Phobius"/>
    </source>
</evidence>
<feature type="transmembrane region" description="Helical" evidence="1">
    <location>
        <begin position="132"/>
        <end position="152"/>
    </location>
</feature>
<feature type="transmembrane region" description="Helical" evidence="1">
    <location>
        <begin position="49"/>
        <end position="81"/>
    </location>
</feature>
<dbReference type="RefSeq" id="WP_213433990.1">
    <property type="nucleotide sequence ID" value="NZ_AP024545.1"/>
</dbReference>